<reference evidence="1" key="1">
    <citation type="submission" date="2014-09" db="EMBL/GenBank/DDBJ databases">
        <authorList>
            <person name="Magalhaes I.L.F."/>
            <person name="Oliveira U."/>
            <person name="Santos F.R."/>
            <person name="Vidigal T.H.D.A."/>
            <person name="Brescovit A.D."/>
            <person name="Santos A.J."/>
        </authorList>
    </citation>
    <scope>NUCLEOTIDE SEQUENCE</scope>
    <source>
        <tissue evidence="1">Shoot tissue taken approximately 20 cm above the soil surface</tissue>
    </source>
</reference>
<reference evidence="1" key="2">
    <citation type="journal article" date="2015" name="Data Brief">
        <title>Shoot transcriptome of the giant reed, Arundo donax.</title>
        <authorList>
            <person name="Barrero R.A."/>
            <person name="Guerrero F.D."/>
            <person name="Moolhuijzen P."/>
            <person name="Goolsby J.A."/>
            <person name="Tidwell J."/>
            <person name="Bellgard S.E."/>
            <person name="Bellgard M.I."/>
        </authorList>
    </citation>
    <scope>NUCLEOTIDE SEQUENCE</scope>
    <source>
        <tissue evidence="1">Shoot tissue taken approximately 20 cm above the soil surface</tissue>
    </source>
</reference>
<organism evidence="1">
    <name type="scientific">Arundo donax</name>
    <name type="common">Giant reed</name>
    <name type="synonym">Donax arundinaceus</name>
    <dbReference type="NCBI Taxonomy" id="35708"/>
    <lineage>
        <taxon>Eukaryota</taxon>
        <taxon>Viridiplantae</taxon>
        <taxon>Streptophyta</taxon>
        <taxon>Embryophyta</taxon>
        <taxon>Tracheophyta</taxon>
        <taxon>Spermatophyta</taxon>
        <taxon>Magnoliopsida</taxon>
        <taxon>Liliopsida</taxon>
        <taxon>Poales</taxon>
        <taxon>Poaceae</taxon>
        <taxon>PACMAD clade</taxon>
        <taxon>Arundinoideae</taxon>
        <taxon>Arundineae</taxon>
        <taxon>Arundo</taxon>
    </lineage>
</organism>
<protein>
    <submittedName>
        <fullName evidence="1">Uncharacterized protein</fullName>
    </submittedName>
</protein>
<dbReference type="AlphaFoldDB" id="A0A0A8ZR79"/>
<dbReference type="EMBL" id="GBRH01255971">
    <property type="protein sequence ID" value="JAD41924.1"/>
    <property type="molecule type" value="Transcribed_RNA"/>
</dbReference>
<evidence type="ECO:0000313" key="1">
    <source>
        <dbReference type="EMBL" id="JAD41924.1"/>
    </source>
</evidence>
<sequence>MIMHYKSQIEKLNKIILTRAVKQQNHWKEYFSYGNMHLSTRNNGNEKR</sequence>
<name>A0A0A8ZR79_ARUDO</name>
<proteinExistence type="predicted"/>
<accession>A0A0A8ZR79</accession>